<dbReference type="GO" id="GO:0016020">
    <property type="term" value="C:membrane"/>
    <property type="evidence" value="ECO:0007669"/>
    <property type="project" value="UniProtKB-SubCell"/>
</dbReference>
<dbReference type="OrthoDB" id="417205at2759"/>
<dbReference type="Pfam" id="PF01699">
    <property type="entry name" value="Na_Ca_ex"/>
    <property type="match status" value="1"/>
</dbReference>
<evidence type="ECO:0000256" key="5">
    <source>
        <dbReference type="ARBA" id="ARBA00023136"/>
    </source>
</evidence>
<dbReference type="STRING" id="1169540.A0A0G4EJJ6"/>
<dbReference type="Proteomes" id="UP000041254">
    <property type="component" value="Unassembled WGS sequence"/>
</dbReference>
<dbReference type="InParanoid" id="A0A0G4EJJ6"/>
<accession>A0A0G4EJJ6</accession>
<feature type="transmembrane region" description="Helical" evidence="7">
    <location>
        <begin position="260"/>
        <end position="282"/>
    </location>
</feature>
<feature type="transmembrane region" description="Helical" evidence="7">
    <location>
        <begin position="363"/>
        <end position="387"/>
    </location>
</feature>
<dbReference type="InterPro" id="IPR051359">
    <property type="entry name" value="CaCA_antiporter"/>
</dbReference>
<proteinExistence type="predicted"/>
<comment type="subcellular location">
    <subcellularLocation>
        <location evidence="1">Membrane</location>
        <topology evidence="1">Multi-pass membrane protein</topology>
    </subcellularLocation>
</comment>
<keyword evidence="2" id="KW-0813">Transport</keyword>
<keyword evidence="10" id="KW-1185">Reference proteome</keyword>
<keyword evidence="4 7" id="KW-1133">Transmembrane helix</keyword>
<evidence type="ECO:0000256" key="3">
    <source>
        <dbReference type="ARBA" id="ARBA00022692"/>
    </source>
</evidence>
<organism evidence="9 10">
    <name type="scientific">Vitrella brassicaformis (strain CCMP3155)</name>
    <dbReference type="NCBI Taxonomy" id="1169540"/>
    <lineage>
        <taxon>Eukaryota</taxon>
        <taxon>Sar</taxon>
        <taxon>Alveolata</taxon>
        <taxon>Colpodellida</taxon>
        <taxon>Vitrellaceae</taxon>
        <taxon>Vitrella</taxon>
    </lineage>
</organism>
<keyword evidence="5 7" id="KW-0472">Membrane</keyword>
<evidence type="ECO:0000256" key="1">
    <source>
        <dbReference type="ARBA" id="ARBA00004141"/>
    </source>
</evidence>
<evidence type="ECO:0000256" key="6">
    <source>
        <dbReference type="SAM" id="MobiDB-lite"/>
    </source>
</evidence>
<evidence type="ECO:0000256" key="4">
    <source>
        <dbReference type="ARBA" id="ARBA00022989"/>
    </source>
</evidence>
<dbReference type="Gene3D" id="1.20.1420.30">
    <property type="entry name" value="NCX, central ion-binding region"/>
    <property type="match status" value="1"/>
</dbReference>
<dbReference type="PANTHER" id="PTHR12266:SF0">
    <property type="entry name" value="MITOCHONDRIAL SODIUM_CALCIUM EXCHANGER PROTEIN"/>
    <property type="match status" value="1"/>
</dbReference>
<dbReference type="VEuPathDB" id="CryptoDB:Vbra_7652"/>
<dbReference type="AlphaFoldDB" id="A0A0G4EJJ6"/>
<dbReference type="PANTHER" id="PTHR12266">
    <property type="entry name" value="NA+/CA2+ K+ INDEPENDENT EXCHANGER"/>
    <property type="match status" value="1"/>
</dbReference>
<evidence type="ECO:0000259" key="8">
    <source>
        <dbReference type="Pfam" id="PF01699"/>
    </source>
</evidence>
<dbReference type="InterPro" id="IPR004837">
    <property type="entry name" value="NaCa_Exmemb"/>
</dbReference>
<reference evidence="9 10" key="1">
    <citation type="submission" date="2014-11" db="EMBL/GenBank/DDBJ databases">
        <authorList>
            <person name="Zhu J."/>
            <person name="Qi W."/>
            <person name="Song R."/>
        </authorList>
    </citation>
    <scope>NUCLEOTIDE SEQUENCE [LARGE SCALE GENOMIC DNA]</scope>
</reference>
<protein>
    <recommendedName>
        <fullName evidence="8">Sodium/calcium exchanger membrane region domain-containing protein</fullName>
    </recommendedName>
</protein>
<feature type="domain" description="Sodium/calcium exchanger membrane region" evidence="8">
    <location>
        <begin position="301"/>
        <end position="439"/>
    </location>
</feature>
<evidence type="ECO:0000313" key="9">
    <source>
        <dbReference type="EMBL" id="CEL96672.1"/>
    </source>
</evidence>
<dbReference type="EMBL" id="CDMY01000243">
    <property type="protein sequence ID" value="CEL96672.1"/>
    <property type="molecule type" value="Genomic_DNA"/>
</dbReference>
<name>A0A0G4EJJ6_VITBC</name>
<feature type="transmembrane region" description="Helical" evidence="7">
    <location>
        <begin position="333"/>
        <end position="357"/>
    </location>
</feature>
<evidence type="ECO:0000256" key="7">
    <source>
        <dbReference type="SAM" id="Phobius"/>
    </source>
</evidence>
<feature type="transmembrane region" description="Helical" evidence="7">
    <location>
        <begin position="221"/>
        <end position="239"/>
    </location>
</feature>
<evidence type="ECO:0000313" key="10">
    <source>
        <dbReference type="Proteomes" id="UP000041254"/>
    </source>
</evidence>
<dbReference type="InterPro" id="IPR044880">
    <property type="entry name" value="NCX_ion-bd_dom_sf"/>
</dbReference>
<dbReference type="GO" id="GO:0008324">
    <property type="term" value="F:monoatomic cation transmembrane transporter activity"/>
    <property type="evidence" value="ECO:0007669"/>
    <property type="project" value="TreeGrafter"/>
</dbReference>
<sequence length="440" mass="47136">MGFLFMFRLLGEVSKMLAMVYLSLYIIYVVLTVFMPVPDPEAAEGGDMVDEKAISVTVTAASARDLSAARPTVSIFAPHEEDVNGKSGTTLTPGTLGLPPPAAKTDIGKRKSTVAETLLNLNMGKRQSRVASVIARQSGVDVHRASVAMGRESFRKSVMDGMSATVRRSTVKAAFSLENKAAELGWAGLSMPEKIQFILLLPLRLLWNISIPNPVSDPNPAILSAAPVVMGALIAAYTFRLPSKRNPVKENLVENHGKMGGIAIAAVIVVVGVAGSVGMHITYAKNAEDPLPKWVEVLLVVFGLIMSLFWIKIVCDEMVGICSLIAQLLRLKLAIVGLTILAVGNSVADFMACLAIARRGRAAMALSGIFGGPTFNLLVGLGLVLVLRTVRMEGVQAFAISRAGFISIMMAMTIGPVTVFMAFMDKFRLYRRTAIVLLSM</sequence>
<keyword evidence="3 7" id="KW-0812">Transmembrane</keyword>
<feature type="transmembrane region" description="Helical" evidence="7">
    <location>
        <begin position="16"/>
        <end position="34"/>
    </location>
</feature>
<feature type="region of interest" description="Disordered" evidence="6">
    <location>
        <begin position="80"/>
        <end position="106"/>
    </location>
</feature>
<feature type="compositionally biased region" description="Low complexity" evidence="6">
    <location>
        <begin position="88"/>
        <end position="97"/>
    </location>
</feature>
<feature type="transmembrane region" description="Helical" evidence="7">
    <location>
        <begin position="294"/>
        <end position="313"/>
    </location>
</feature>
<feature type="transmembrane region" description="Helical" evidence="7">
    <location>
        <begin position="399"/>
        <end position="423"/>
    </location>
</feature>
<evidence type="ECO:0000256" key="2">
    <source>
        <dbReference type="ARBA" id="ARBA00022448"/>
    </source>
</evidence>
<gene>
    <name evidence="9" type="ORF">Vbra_7652</name>
</gene>